<sequence>MKAPVKLASIPRSTYYDLVKRMGRPDPDSDLKEEIKAIFEEHEGRYGYRRIGDELANRGHRVNHKKIQRLMKKLGLKCLVRMKKYKSYKGMVGKIAPNILDRNFIAKCPI</sequence>
<evidence type="ECO:0000259" key="1">
    <source>
        <dbReference type="Pfam" id="PF13276"/>
    </source>
</evidence>
<reference evidence="2" key="1">
    <citation type="submission" date="2021-03" db="EMBL/GenBank/DDBJ databases">
        <title>Antimicrobial resistance genes in bacteria isolated from Japanese honey, and their potential for conferring macrolide and lincosamide resistance in the American foulbrood pathogen Paenibacillus larvae.</title>
        <authorList>
            <person name="Okamoto M."/>
            <person name="Kumagai M."/>
            <person name="Kanamori H."/>
            <person name="Takamatsu D."/>
        </authorList>
    </citation>
    <scope>NUCLEOTIDE SEQUENCE</scope>
    <source>
        <strain evidence="2">J27TS8</strain>
    </source>
</reference>
<dbReference type="InterPro" id="IPR050900">
    <property type="entry name" value="Transposase_IS3/IS150/IS904"/>
</dbReference>
<dbReference type="EMBL" id="BORC01000003">
    <property type="protein sequence ID" value="GIN62361.1"/>
    <property type="molecule type" value="Genomic_DNA"/>
</dbReference>
<keyword evidence="3" id="KW-1185">Reference proteome</keyword>
<dbReference type="Pfam" id="PF13276">
    <property type="entry name" value="HTH_21"/>
    <property type="match status" value="1"/>
</dbReference>
<dbReference type="InterPro" id="IPR025948">
    <property type="entry name" value="HTH-like_dom"/>
</dbReference>
<comment type="caution">
    <text evidence="2">The sequence shown here is derived from an EMBL/GenBank/DDBJ whole genome shotgun (WGS) entry which is preliminary data.</text>
</comment>
<feature type="domain" description="HTH-like" evidence="1">
    <location>
        <begin position="30"/>
        <end position="84"/>
    </location>
</feature>
<dbReference type="Proteomes" id="UP000682111">
    <property type="component" value="Unassembled WGS sequence"/>
</dbReference>
<dbReference type="AlphaFoldDB" id="A0A920BU87"/>
<dbReference type="PANTHER" id="PTHR46889">
    <property type="entry name" value="TRANSPOSASE INSF FOR INSERTION SEQUENCE IS3B-RELATED"/>
    <property type="match status" value="1"/>
</dbReference>
<evidence type="ECO:0000313" key="3">
    <source>
        <dbReference type="Proteomes" id="UP000682111"/>
    </source>
</evidence>
<accession>A0A920BU87</accession>
<gene>
    <name evidence="2" type="ORF">J27TS8_23540</name>
</gene>
<proteinExistence type="predicted"/>
<evidence type="ECO:0000313" key="2">
    <source>
        <dbReference type="EMBL" id="GIN62361.1"/>
    </source>
</evidence>
<name>A0A920BU87_9BACI</name>
<protein>
    <recommendedName>
        <fullName evidence="1">HTH-like domain-containing protein</fullName>
    </recommendedName>
</protein>
<organism evidence="2 3">
    <name type="scientific">Robertmurraya siralis</name>
    <dbReference type="NCBI Taxonomy" id="77777"/>
    <lineage>
        <taxon>Bacteria</taxon>
        <taxon>Bacillati</taxon>
        <taxon>Bacillota</taxon>
        <taxon>Bacilli</taxon>
        <taxon>Bacillales</taxon>
        <taxon>Bacillaceae</taxon>
        <taxon>Robertmurraya</taxon>
    </lineage>
</organism>